<feature type="transmembrane region" description="Helical" evidence="8">
    <location>
        <begin position="112"/>
        <end position="135"/>
    </location>
</feature>
<dbReference type="EMBL" id="JABWCS010000215">
    <property type="protein sequence ID" value="NUU62525.1"/>
    <property type="molecule type" value="Genomic_DNA"/>
</dbReference>
<feature type="transmembrane region" description="Helical" evidence="8">
    <location>
        <begin position="272"/>
        <end position="299"/>
    </location>
</feature>
<feature type="transmembrane region" description="Helical" evidence="8">
    <location>
        <begin position="40"/>
        <end position="60"/>
    </location>
</feature>
<evidence type="ECO:0000256" key="1">
    <source>
        <dbReference type="ARBA" id="ARBA00004141"/>
    </source>
</evidence>
<evidence type="ECO:0000256" key="3">
    <source>
        <dbReference type="ARBA" id="ARBA00022448"/>
    </source>
</evidence>
<dbReference type="PANTHER" id="PTHR34975">
    <property type="entry name" value="SPORE GERMINATION PROTEIN A2"/>
    <property type="match status" value="1"/>
</dbReference>
<feature type="transmembrane region" description="Helical" evidence="8">
    <location>
        <begin position="147"/>
        <end position="167"/>
    </location>
</feature>
<gene>
    <name evidence="9" type="ORF">HPT30_19460</name>
</gene>
<feature type="transmembrane region" description="Helical" evidence="8">
    <location>
        <begin position="340"/>
        <end position="363"/>
    </location>
</feature>
<dbReference type="Proteomes" id="UP000564806">
    <property type="component" value="Unassembled WGS sequence"/>
</dbReference>
<evidence type="ECO:0000256" key="5">
    <source>
        <dbReference type="ARBA" id="ARBA00022692"/>
    </source>
</evidence>
<name>A0A850ENE4_9BACL</name>
<keyword evidence="10" id="KW-1185">Reference proteome</keyword>
<dbReference type="GO" id="GO:0009847">
    <property type="term" value="P:spore germination"/>
    <property type="evidence" value="ECO:0007669"/>
    <property type="project" value="InterPro"/>
</dbReference>
<protein>
    <submittedName>
        <fullName evidence="9">Endospore germination permease</fullName>
    </submittedName>
</protein>
<keyword evidence="3" id="KW-0813">Transport</keyword>
<comment type="similarity">
    <text evidence="2">Belongs to the amino acid-polyamine-organocation (APC) superfamily. Spore germination protein (SGP) (TC 2.A.3.9) family.</text>
</comment>
<evidence type="ECO:0000313" key="10">
    <source>
        <dbReference type="Proteomes" id="UP000564806"/>
    </source>
</evidence>
<keyword evidence="6 8" id="KW-1133">Transmembrane helix</keyword>
<comment type="caution">
    <text evidence="9">The sequence shown here is derived from an EMBL/GenBank/DDBJ whole genome shotgun (WGS) entry which is preliminary data.</text>
</comment>
<dbReference type="AlphaFoldDB" id="A0A850ENE4"/>
<accession>A0A850ENE4</accession>
<dbReference type="RefSeq" id="WP_175372990.1">
    <property type="nucleotide sequence ID" value="NZ_JABWCS010000215.1"/>
</dbReference>
<evidence type="ECO:0000256" key="8">
    <source>
        <dbReference type="SAM" id="Phobius"/>
    </source>
</evidence>
<keyword evidence="4" id="KW-0309">Germination</keyword>
<keyword evidence="7 8" id="KW-0472">Membrane</keyword>
<comment type="subcellular location">
    <subcellularLocation>
        <location evidence="1">Membrane</location>
        <topology evidence="1">Multi-pass membrane protein</topology>
    </subcellularLocation>
</comment>
<feature type="transmembrane region" description="Helical" evidence="8">
    <location>
        <begin position="187"/>
        <end position="207"/>
    </location>
</feature>
<dbReference type="InterPro" id="IPR004761">
    <property type="entry name" value="Spore_GerAB"/>
</dbReference>
<evidence type="ECO:0000256" key="2">
    <source>
        <dbReference type="ARBA" id="ARBA00007998"/>
    </source>
</evidence>
<feature type="transmembrane region" description="Helical" evidence="8">
    <location>
        <begin position="12"/>
        <end position="34"/>
    </location>
</feature>
<proteinExistence type="inferred from homology"/>
<dbReference type="Pfam" id="PF03845">
    <property type="entry name" value="Spore_permease"/>
    <property type="match status" value="1"/>
</dbReference>
<feature type="transmembrane region" description="Helical" evidence="8">
    <location>
        <begin position="311"/>
        <end position="328"/>
    </location>
</feature>
<keyword evidence="5 8" id="KW-0812">Transmembrane</keyword>
<evidence type="ECO:0000256" key="6">
    <source>
        <dbReference type="ARBA" id="ARBA00022989"/>
    </source>
</evidence>
<dbReference type="GO" id="GO:0016020">
    <property type="term" value="C:membrane"/>
    <property type="evidence" value="ECO:0007669"/>
    <property type="project" value="UniProtKB-SubCell"/>
</dbReference>
<organism evidence="9 10">
    <name type="scientific">Paenibacillus agri</name>
    <dbReference type="NCBI Taxonomy" id="2744309"/>
    <lineage>
        <taxon>Bacteria</taxon>
        <taxon>Bacillati</taxon>
        <taxon>Bacillota</taxon>
        <taxon>Bacilli</taxon>
        <taxon>Bacillales</taxon>
        <taxon>Paenibacillaceae</taxon>
        <taxon>Paenibacillus</taxon>
    </lineage>
</organism>
<sequence length="375" mass="41684">MDLSEKITPLQVAGLIALLVATQNHVFAPAIMARFAHEDIWISSLLSAAGAFLFCVYAVWLAGQFPNLTLIQFLSVLLGRWIGKAIGILYLGYFICLTVIYVQMLATSFKTLFLPMTPLIVFVVLIVLFCIYGAAQGMSVLGKMSTLVILALLLAMLLLIAGTLPSVEMSNFLPIRQSTWFNIFHASLFNLASFTQSIVVTMLFAFVQPDKMKYAKKYVIWGSMLTFVVTSLLVIEVNGAFSPNQLEMLTFPTVELITLFNFGTFFERVESIFVSVWGAAMFLVIGMLFTSCLIIIRHLLGRSGRSASKRFSLLFGAAVLLLCLYYVPNTQKLSYFMLHYWTYLSLVFQVGIPLLLGLACLVARGRMSHADNTDA</sequence>
<feature type="transmembrane region" description="Helical" evidence="8">
    <location>
        <begin position="219"/>
        <end position="241"/>
    </location>
</feature>
<feature type="transmembrane region" description="Helical" evidence="8">
    <location>
        <begin position="81"/>
        <end position="106"/>
    </location>
</feature>
<evidence type="ECO:0000256" key="4">
    <source>
        <dbReference type="ARBA" id="ARBA00022544"/>
    </source>
</evidence>
<reference evidence="9" key="1">
    <citation type="submission" date="2020-06" db="EMBL/GenBank/DDBJ databases">
        <title>Paenibacillus sp. nov., isolated from soil.</title>
        <authorList>
            <person name="Seo Y.L."/>
        </authorList>
    </citation>
    <scope>NUCLEOTIDE SEQUENCE [LARGE SCALE GENOMIC DNA]</scope>
    <source>
        <strain evidence="9">JW14</strain>
    </source>
</reference>
<evidence type="ECO:0000313" key="9">
    <source>
        <dbReference type="EMBL" id="NUU62525.1"/>
    </source>
</evidence>
<dbReference type="NCBIfam" id="TIGR00912">
    <property type="entry name" value="2A0309"/>
    <property type="match status" value="1"/>
</dbReference>
<dbReference type="PANTHER" id="PTHR34975:SF2">
    <property type="entry name" value="SPORE GERMINATION PROTEIN A2"/>
    <property type="match status" value="1"/>
</dbReference>
<evidence type="ECO:0000256" key="7">
    <source>
        <dbReference type="ARBA" id="ARBA00023136"/>
    </source>
</evidence>